<gene>
    <name evidence="1" type="ORF">ACH5RR_008795</name>
</gene>
<reference evidence="1 2" key="1">
    <citation type="submission" date="2024-11" db="EMBL/GenBank/DDBJ databases">
        <title>A near-complete genome assembly of Cinchona calisaya.</title>
        <authorList>
            <person name="Lian D.C."/>
            <person name="Zhao X.W."/>
            <person name="Wei L."/>
        </authorList>
    </citation>
    <scope>NUCLEOTIDE SEQUENCE [LARGE SCALE GENOMIC DNA]</scope>
    <source>
        <tissue evidence="1">Nenye</tissue>
    </source>
</reference>
<evidence type="ECO:0000313" key="2">
    <source>
        <dbReference type="Proteomes" id="UP001630127"/>
    </source>
</evidence>
<accession>A0ABD3AHS2</accession>
<name>A0ABD3AHS2_9GENT</name>
<dbReference type="EMBL" id="JBJUIK010000004">
    <property type="protein sequence ID" value="KAL3529473.1"/>
    <property type="molecule type" value="Genomic_DNA"/>
</dbReference>
<keyword evidence="2" id="KW-1185">Reference proteome</keyword>
<dbReference type="AlphaFoldDB" id="A0ABD3AHS2"/>
<organism evidence="1 2">
    <name type="scientific">Cinchona calisaya</name>
    <dbReference type="NCBI Taxonomy" id="153742"/>
    <lineage>
        <taxon>Eukaryota</taxon>
        <taxon>Viridiplantae</taxon>
        <taxon>Streptophyta</taxon>
        <taxon>Embryophyta</taxon>
        <taxon>Tracheophyta</taxon>
        <taxon>Spermatophyta</taxon>
        <taxon>Magnoliopsida</taxon>
        <taxon>eudicotyledons</taxon>
        <taxon>Gunneridae</taxon>
        <taxon>Pentapetalae</taxon>
        <taxon>asterids</taxon>
        <taxon>lamiids</taxon>
        <taxon>Gentianales</taxon>
        <taxon>Rubiaceae</taxon>
        <taxon>Cinchonoideae</taxon>
        <taxon>Cinchoneae</taxon>
        <taxon>Cinchona</taxon>
    </lineage>
</organism>
<proteinExistence type="predicted"/>
<protein>
    <submittedName>
        <fullName evidence="1">Uncharacterized protein</fullName>
    </submittedName>
</protein>
<sequence length="319" mass="35441">MANTFTVHLFPSQGDIRSCSPIKIRRAPRRQLLRYQTIWRQTQAKRLALPLAIRSGRVGFRQALEKMKKCLPDFDLDFDFFDLYDESTTTDLATKIGNKFRGPQTQDNLNSSVFRKDTSPEGEEIPIGIVVVHHTFIAGCLLNFLSKFALCIRNLVIAKSTGEFGVPFGSVWEDKSSSMSLILGFSSAEHTALDVQAIEMEGGCERFSFFGSRICPLNDKHDPNGALDKASTKSLWKIKQSGTVLLFCGRCFVIDQNLLAYRVCREALRIQSFVGCLFEKGCGSRKVTKITEVQVAETSRAPTSIGKTSSSVIPTTSSS</sequence>
<comment type="caution">
    <text evidence="1">The sequence shown here is derived from an EMBL/GenBank/DDBJ whole genome shotgun (WGS) entry which is preliminary data.</text>
</comment>
<evidence type="ECO:0000313" key="1">
    <source>
        <dbReference type="EMBL" id="KAL3529473.1"/>
    </source>
</evidence>
<dbReference type="Proteomes" id="UP001630127">
    <property type="component" value="Unassembled WGS sequence"/>
</dbReference>